<evidence type="ECO:0000256" key="6">
    <source>
        <dbReference type="ARBA" id="ARBA00023136"/>
    </source>
</evidence>
<gene>
    <name evidence="12" type="ORF">GCM10007875_07160</name>
</gene>
<evidence type="ECO:0000259" key="10">
    <source>
        <dbReference type="Pfam" id="PF06808"/>
    </source>
</evidence>
<feature type="transmembrane region" description="Helical" evidence="9">
    <location>
        <begin position="419"/>
        <end position="438"/>
    </location>
</feature>
<feature type="region of interest" description="Disordered" evidence="8">
    <location>
        <begin position="719"/>
        <end position="776"/>
    </location>
</feature>
<organism evidence="12 13">
    <name type="scientific">Limnobacter litoralis</name>
    <dbReference type="NCBI Taxonomy" id="481366"/>
    <lineage>
        <taxon>Bacteria</taxon>
        <taxon>Pseudomonadati</taxon>
        <taxon>Pseudomonadota</taxon>
        <taxon>Betaproteobacteria</taxon>
        <taxon>Burkholderiales</taxon>
        <taxon>Burkholderiaceae</taxon>
        <taxon>Limnobacter</taxon>
    </lineage>
</organism>
<accession>A0ABQ5YM15</accession>
<dbReference type="SUPFAM" id="SSF54427">
    <property type="entry name" value="NTF2-like"/>
    <property type="match status" value="1"/>
</dbReference>
<feature type="transmembrane region" description="Helical" evidence="9">
    <location>
        <begin position="488"/>
        <end position="506"/>
    </location>
</feature>
<comment type="caution">
    <text evidence="12">The sequence shown here is derived from an EMBL/GenBank/DDBJ whole genome shotgun (WGS) entry which is preliminary data.</text>
</comment>
<feature type="compositionally biased region" description="Low complexity" evidence="8">
    <location>
        <begin position="749"/>
        <end position="776"/>
    </location>
</feature>
<dbReference type="Proteomes" id="UP001156664">
    <property type="component" value="Unassembled WGS sequence"/>
</dbReference>
<keyword evidence="6 9" id="KW-0472">Membrane</keyword>
<feature type="transmembrane region" description="Helical" evidence="9">
    <location>
        <begin position="380"/>
        <end position="407"/>
    </location>
</feature>
<evidence type="ECO:0000256" key="2">
    <source>
        <dbReference type="ARBA" id="ARBA00022475"/>
    </source>
</evidence>
<sequence>MLLGRSISEWLFGLPIFILLAFTLLVGTGEMLHGKLLKMGEAMFGHPEVGVQYFMLRDSNPTPPTCKLITDVDAEVQRQLTAAPSQSEKDMDSLFGDQAPLKPEEIKSSIVSANQLCQEEIDNYNKVAKLQTTGLKAYRAFETGFFKVFRVGTENRPLTLLLMVALAAIITTRGSHHVVIRPPSTVLDYRVSSAAIGIASVFAEISSISYYRLSSKAGIAIEHPLTHYIWITLFLVLAGISLKQIVFPPAHLKRGGSLGQALLSIPLFGMMGMITGGYFFAHGNWPELAIYINQLLELPSIFLSLSLYIWAGMLLKQSSIVDLLMNTLRPWKLSPELLTYIILLIAALPTAYTGASGIFVIAAGGIVYHEVRQAGGTRQFALAATAMSGSLGVVLRPCLLVVLIAALNKQVTSSALYHWGFFVFLLTSTLFLVFSQITRRKRAAVERPLVAIPKMMREMVPVVPFFVGIALVVLGYEYLLDSKLNESTAPVIMPTIMLFLLVFDKLRAKKDPKLATLEAEIHKDHSDHRQEGVERSIRYATNEAIGHIGALIMLMAMSLAVGGLVERSGVMSLAPTHFSSPWAAMTFLMITKVILGMVMDPFGAVILVSGTLAPIAYSNGINPIHFWMMVLVAFELGYLMPPVALNQLLTRLVIGEDEVSKADHEVRNKSFYWRYERWILPTAVMTVGLLVTAYLPLAVERFDALKPLAHIIAPAESDVGGSAPPADTSSAATPAPAPAAPAATPAPAPASSDTSALDAAAPASAPASAAAPAPAPAAAGSNAMAEVQALTDQWAQAWESKNVDAYLAFYAPDFKAANGEARPKWDATRKRLIEGKKSIQIEMSNVQVHMEGEKVVVAFDQSYSSDHFKDESKKLLTWKKVDGKWLIVSETASH</sequence>
<dbReference type="InterPro" id="IPR004681">
    <property type="entry name" value="TRAP_DctM"/>
</dbReference>
<dbReference type="PANTHER" id="PTHR33362">
    <property type="entry name" value="SIALIC ACID TRAP TRANSPORTER PERMEASE PROTEIN SIAT-RELATED"/>
    <property type="match status" value="1"/>
</dbReference>
<comment type="subcellular location">
    <subcellularLocation>
        <location evidence="1 7">Cell inner membrane</location>
        <topology evidence="1 7">Multi-pass membrane protein</topology>
    </subcellularLocation>
</comment>
<dbReference type="InterPro" id="IPR010656">
    <property type="entry name" value="DctM"/>
</dbReference>
<evidence type="ECO:0000256" key="9">
    <source>
        <dbReference type="SAM" id="Phobius"/>
    </source>
</evidence>
<feature type="transmembrane region" description="Helical" evidence="9">
    <location>
        <begin position="288"/>
        <end position="311"/>
    </location>
</feature>
<keyword evidence="4 9" id="KW-0812">Transmembrane</keyword>
<keyword evidence="5 9" id="KW-1133">Transmembrane helix</keyword>
<dbReference type="Pfam" id="PF24125">
    <property type="entry name" value="Cds6_C"/>
    <property type="match status" value="1"/>
</dbReference>
<feature type="compositionally biased region" description="Pro residues" evidence="8">
    <location>
        <begin position="735"/>
        <end position="748"/>
    </location>
</feature>
<evidence type="ECO:0000256" key="1">
    <source>
        <dbReference type="ARBA" id="ARBA00004429"/>
    </source>
</evidence>
<feature type="domain" description="TRAP C4-dicarboxylate transport system permease DctM subunit" evidence="10">
    <location>
        <begin position="309"/>
        <end position="681"/>
    </location>
</feature>
<feature type="transmembrane region" description="Helical" evidence="9">
    <location>
        <begin position="337"/>
        <end position="368"/>
    </location>
</feature>
<dbReference type="InterPro" id="IPR056203">
    <property type="entry name" value="Cds6_C"/>
</dbReference>
<feature type="compositionally biased region" description="Low complexity" evidence="8">
    <location>
        <begin position="722"/>
        <end position="734"/>
    </location>
</feature>
<feature type="transmembrane region" description="Helical" evidence="9">
    <location>
        <begin position="157"/>
        <end position="174"/>
    </location>
</feature>
<keyword evidence="7" id="KW-0813">Transport</keyword>
<comment type="function">
    <text evidence="7">Part of the tripartite ATP-independent periplasmic (TRAP) transport system.</text>
</comment>
<feature type="transmembrane region" description="Helical" evidence="9">
    <location>
        <begin position="585"/>
        <end position="608"/>
    </location>
</feature>
<protein>
    <submittedName>
        <fullName evidence="12">Membrane protein</fullName>
    </submittedName>
</protein>
<keyword evidence="3 7" id="KW-0997">Cell inner membrane</keyword>
<evidence type="ECO:0000313" key="12">
    <source>
        <dbReference type="EMBL" id="GLR25628.1"/>
    </source>
</evidence>
<dbReference type="Gene3D" id="3.10.450.50">
    <property type="match status" value="1"/>
</dbReference>
<name>A0ABQ5YM15_9BURK</name>
<feature type="transmembrane region" description="Helical" evidence="9">
    <location>
        <begin position="225"/>
        <end position="246"/>
    </location>
</feature>
<feature type="transmembrane region" description="Helical" evidence="9">
    <location>
        <begin position="544"/>
        <end position="565"/>
    </location>
</feature>
<evidence type="ECO:0000256" key="3">
    <source>
        <dbReference type="ARBA" id="ARBA00022519"/>
    </source>
</evidence>
<dbReference type="Pfam" id="PF06808">
    <property type="entry name" value="DctM"/>
    <property type="match status" value="1"/>
</dbReference>
<evidence type="ECO:0000256" key="8">
    <source>
        <dbReference type="SAM" id="MobiDB-lite"/>
    </source>
</evidence>
<keyword evidence="13" id="KW-1185">Reference proteome</keyword>
<dbReference type="InterPro" id="IPR032710">
    <property type="entry name" value="NTF2-like_dom_sf"/>
</dbReference>
<feature type="transmembrane region" description="Helical" evidence="9">
    <location>
        <begin position="12"/>
        <end position="32"/>
    </location>
</feature>
<evidence type="ECO:0000256" key="4">
    <source>
        <dbReference type="ARBA" id="ARBA00022692"/>
    </source>
</evidence>
<feature type="transmembrane region" description="Helical" evidence="9">
    <location>
        <begin position="678"/>
        <end position="697"/>
    </location>
</feature>
<evidence type="ECO:0000259" key="11">
    <source>
        <dbReference type="Pfam" id="PF24125"/>
    </source>
</evidence>
<feature type="domain" description="Cds6 C-terminal" evidence="11">
    <location>
        <begin position="790"/>
        <end position="890"/>
    </location>
</feature>
<feature type="transmembrane region" description="Helical" evidence="9">
    <location>
        <begin position="459"/>
        <end position="476"/>
    </location>
</feature>
<evidence type="ECO:0000256" key="7">
    <source>
        <dbReference type="RuleBase" id="RU369079"/>
    </source>
</evidence>
<feature type="transmembrane region" description="Helical" evidence="9">
    <location>
        <begin position="258"/>
        <end position="281"/>
    </location>
</feature>
<keyword evidence="2" id="KW-1003">Cell membrane</keyword>
<reference evidence="13" key="1">
    <citation type="journal article" date="2019" name="Int. J. Syst. Evol. Microbiol.">
        <title>The Global Catalogue of Microorganisms (GCM) 10K type strain sequencing project: providing services to taxonomists for standard genome sequencing and annotation.</title>
        <authorList>
            <consortium name="The Broad Institute Genomics Platform"/>
            <consortium name="The Broad Institute Genome Sequencing Center for Infectious Disease"/>
            <person name="Wu L."/>
            <person name="Ma J."/>
        </authorList>
    </citation>
    <scope>NUCLEOTIDE SEQUENCE [LARGE SCALE GENOMIC DNA]</scope>
    <source>
        <strain evidence="13">NBRC 105857</strain>
    </source>
</reference>
<dbReference type="EMBL" id="BSOJ01000006">
    <property type="protein sequence ID" value="GLR25628.1"/>
    <property type="molecule type" value="Genomic_DNA"/>
</dbReference>
<evidence type="ECO:0000256" key="5">
    <source>
        <dbReference type="ARBA" id="ARBA00022989"/>
    </source>
</evidence>
<evidence type="ECO:0000313" key="13">
    <source>
        <dbReference type="Proteomes" id="UP001156664"/>
    </source>
</evidence>
<feature type="transmembrane region" description="Helical" evidence="9">
    <location>
        <begin position="194"/>
        <end position="213"/>
    </location>
</feature>
<proteinExistence type="predicted"/>